<dbReference type="VEuPathDB" id="AmoebaDB:NAEGRDRAFT_69701"/>
<proteinExistence type="predicted"/>
<keyword evidence="2" id="KW-1185">Reference proteome</keyword>
<evidence type="ECO:0000313" key="2">
    <source>
        <dbReference type="Proteomes" id="UP000006671"/>
    </source>
</evidence>
<organism evidence="2">
    <name type="scientific">Naegleria gruberi</name>
    <name type="common">Amoeba</name>
    <dbReference type="NCBI Taxonomy" id="5762"/>
    <lineage>
        <taxon>Eukaryota</taxon>
        <taxon>Discoba</taxon>
        <taxon>Heterolobosea</taxon>
        <taxon>Tetramitia</taxon>
        <taxon>Eutetramitia</taxon>
        <taxon>Vahlkampfiidae</taxon>
        <taxon>Naegleria</taxon>
    </lineage>
</organism>
<gene>
    <name evidence="1" type="ORF">NAEGRDRAFT_69701</name>
</gene>
<accession>D2VL94</accession>
<dbReference type="GeneID" id="8851910"/>
<evidence type="ECO:0000313" key="1">
    <source>
        <dbReference type="EMBL" id="EFC42272.1"/>
    </source>
</evidence>
<protein>
    <submittedName>
        <fullName evidence="1">Predicted protein</fullName>
    </submittedName>
</protein>
<name>D2VL94_NAEGR</name>
<sequence>MALENDFKDSWTCKCGALNGKQDIRTATDGRIYRICNSCSCTIDVCIPAHDIISHRYVNKCCGLRRSIPRTGCNCTAYQPVRGFECRCGHHGSIHRIASIPYKTGTVNTKVKKSELKDSGLSFDINSVDDLQ</sequence>
<dbReference type="KEGG" id="ngr:NAEGRDRAFT_69701"/>
<reference evidence="1 2" key="1">
    <citation type="journal article" date="2010" name="Cell">
        <title>The genome of Naegleria gruberi illuminates early eukaryotic versatility.</title>
        <authorList>
            <person name="Fritz-Laylin L.K."/>
            <person name="Prochnik S.E."/>
            <person name="Ginger M.L."/>
            <person name="Dacks J.B."/>
            <person name="Carpenter M.L."/>
            <person name="Field M.C."/>
            <person name="Kuo A."/>
            <person name="Paredez A."/>
            <person name="Chapman J."/>
            <person name="Pham J."/>
            <person name="Shu S."/>
            <person name="Neupane R."/>
            <person name="Cipriano M."/>
            <person name="Mancuso J."/>
            <person name="Tu H."/>
            <person name="Salamov A."/>
            <person name="Lindquist E."/>
            <person name="Shapiro H."/>
            <person name="Lucas S."/>
            <person name="Grigoriev I.V."/>
            <person name="Cande W.Z."/>
            <person name="Fulton C."/>
            <person name="Rokhsar D.S."/>
            <person name="Dawson S.C."/>
        </authorList>
    </citation>
    <scope>NUCLEOTIDE SEQUENCE [LARGE SCALE GENOMIC DNA]</scope>
    <source>
        <strain evidence="1 2">NEG-M</strain>
    </source>
</reference>
<dbReference type="RefSeq" id="XP_002675016.1">
    <property type="nucleotide sequence ID" value="XM_002674970.1"/>
</dbReference>
<dbReference type="InParanoid" id="D2VL94"/>
<dbReference type="Proteomes" id="UP000006671">
    <property type="component" value="Unassembled WGS sequence"/>
</dbReference>
<dbReference type="EMBL" id="GG738880">
    <property type="protein sequence ID" value="EFC42272.1"/>
    <property type="molecule type" value="Genomic_DNA"/>
</dbReference>
<dbReference type="AlphaFoldDB" id="D2VL94"/>